<dbReference type="GO" id="GO:0005829">
    <property type="term" value="C:cytosol"/>
    <property type="evidence" value="ECO:0007669"/>
    <property type="project" value="TreeGrafter"/>
</dbReference>
<dbReference type="InterPro" id="IPR004541">
    <property type="entry name" value="Transl_elong_EFTu/EF1A_bac/org"/>
</dbReference>
<dbReference type="InterPro" id="IPR033720">
    <property type="entry name" value="EFTU_2"/>
</dbReference>
<dbReference type="Pfam" id="PF03144">
    <property type="entry name" value="GTP_EFTU_D2"/>
    <property type="match status" value="1"/>
</dbReference>
<dbReference type="InterPro" id="IPR004161">
    <property type="entry name" value="EFTu-like_2"/>
</dbReference>
<evidence type="ECO:0000256" key="1">
    <source>
        <dbReference type="ARBA" id="ARBA00007249"/>
    </source>
</evidence>
<dbReference type="InterPro" id="IPR027417">
    <property type="entry name" value="P-loop_NTPase"/>
</dbReference>
<evidence type="ECO:0000256" key="5">
    <source>
        <dbReference type="ARBA" id="ARBA00023134"/>
    </source>
</evidence>
<keyword evidence="3" id="KW-0251">Elongation factor</keyword>
<dbReference type="CDD" id="cd03707">
    <property type="entry name" value="EFTU_III"/>
    <property type="match status" value="1"/>
</dbReference>
<dbReference type="PANTHER" id="PTHR43721:SF22">
    <property type="entry name" value="ELONGATION FACTOR TU, MITOCHONDRIAL"/>
    <property type="match status" value="1"/>
</dbReference>
<evidence type="ECO:0000313" key="8">
    <source>
        <dbReference type="EMBL" id="CAB4717063.1"/>
    </source>
</evidence>
<comment type="similarity">
    <text evidence="1">Belongs to the TRAFAC class translation factor GTPase superfamily. Classic translation factor GTPase family. EF-Tu/EF-1A subfamily.</text>
</comment>
<dbReference type="PRINTS" id="PR00315">
    <property type="entry name" value="ELONGATNFCT"/>
</dbReference>
<dbReference type="InterPro" id="IPR004160">
    <property type="entry name" value="Transl_elong_EFTu/EF1A_C"/>
</dbReference>
<keyword evidence="2" id="KW-0547">Nucleotide-binding</keyword>
<evidence type="ECO:0000259" key="7">
    <source>
        <dbReference type="PROSITE" id="PS51722"/>
    </source>
</evidence>
<dbReference type="NCBIfam" id="NF000766">
    <property type="entry name" value="PRK00049.1"/>
    <property type="match status" value="1"/>
</dbReference>
<dbReference type="InterPro" id="IPR000795">
    <property type="entry name" value="T_Tr_GTP-bd_dom"/>
</dbReference>
<gene>
    <name evidence="8" type="ORF">UFOPK2624_01441</name>
</gene>
<dbReference type="CDD" id="cd01884">
    <property type="entry name" value="EF_Tu"/>
    <property type="match status" value="1"/>
</dbReference>
<name>A0A6J6R503_9ZZZZ</name>
<accession>A0A6J6R503</accession>
<dbReference type="Gene3D" id="3.40.50.300">
    <property type="entry name" value="P-loop containing nucleotide triphosphate hydrolases"/>
    <property type="match status" value="1"/>
</dbReference>
<dbReference type="FunFam" id="3.40.50.300:FF:000003">
    <property type="entry name" value="Elongation factor Tu"/>
    <property type="match status" value="1"/>
</dbReference>
<dbReference type="GO" id="GO:0005525">
    <property type="term" value="F:GTP binding"/>
    <property type="evidence" value="ECO:0007669"/>
    <property type="project" value="UniProtKB-KW"/>
</dbReference>
<dbReference type="Pfam" id="PF00009">
    <property type="entry name" value="GTP_EFTU"/>
    <property type="match status" value="1"/>
</dbReference>
<dbReference type="Gene3D" id="2.40.30.10">
    <property type="entry name" value="Translation factors"/>
    <property type="match status" value="2"/>
</dbReference>
<dbReference type="NCBIfam" id="NF009372">
    <property type="entry name" value="PRK12735.1"/>
    <property type="match status" value="1"/>
</dbReference>
<dbReference type="FunFam" id="2.40.30.10:FF:000001">
    <property type="entry name" value="Elongation factor Tu"/>
    <property type="match status" value="1"/>
</dbReference>
<feature type="region of interest" description="Disordered" evidence="6">
    <location>
        <begin position="1"/>
        <end position="21"/>
    </location>
</feature>
<dbReference type="PROSITE" id="PS51722">
    <property type="entry name" value="G_TR_2"/>
    <property type="match status" value="1"/>
</dbReference>
<dbReference type="InterPro" id="IPR009001">
    <property type="entry name" value="Transl_elong_EF1A/Init_IF2_C"/>
</dbReference>
<dbReference type="InterPro" id="IPR009000">
    <property type="entry name" value="Transl_B-barrel_sf"/>
</dbReference>
<protein>
    <submittedName>
        <fullName evidence="8">Unannotated protein</fullName>
    </submittedName>
</protein>
<evidence type="ECO:0000256" key="3">
    <source>
        <dbReference type="ARBA" id="ARBA00022768"/>
    </source>
</evidence>
<dbReference type="CDD" id="cd03697">
    <property type="entry name" value="EFTU_II"/>
    <property type="match status" value="1"/>
</dbReference>
<dbReference type="InterPro" id="IPR050055">
    <property type="entry name" value="EF-Tu_GTPase"/>
</dbReference>
<keyword evidence="4" id="KW-0648">Protein biosynthesis</keyword>
<dbReference type="NCBIfam" id="NF009373">
    <property type="entry name" value="PRK12736.1"/>
    <property type="match status" value="1"/>
</dbReference>
<dbReference type="SUPFAM" id="SSF52540">
    <property type="entry name" value="P-loop containing nucleoside triphosphate hydrolases"/>
    <property type="match status" value="1"/>
</dbReference>
<dbReference type="SUPFAM" id="SSF50447">
    <property type="entry name" value="Translation proteins"/>
    <property type="match status" value="1"/>
</dbReference>
<dbReference type="Pfam" id="PF03143">
    <property type="entry name" value="GTP_EFTU_D3"/>
    <property type="match status" value="1"/>
</dbReference>
<dbReference type="EMBL" id="CAEZXY010000079">
    <property type="protein sequence ID" value="CAB4717063.1"/>
    <property type="molecule type" value="Genomic_DNA"/>
</dbReference>
<keyword evidence="5" id="KW-0342">GTP-binding</keyword>
<reference evidence="8" key="1">
    <citation type="submission" date="2020-05" db="EMBL/GenBank/DDBJ databases">
        <authorList>
            <person name="Chiriac C."/>
            <person name="Salcher M."/>
            <person name="Ghai R."/>
            <person name="Kavagutti S V."/>
        </authorList>
    </citation>
    <scope>NUCLEOTIDE SEQUENCE</scope>
</reference>
<proteinExistence type="inferred from homology"/>
<dbReference type="PANTHER" id="PTHR43721">
    <property type="entry name" value="ELONGATION FACTOR TU-RELATED"/>
    <property type="match status" value="1"/>
</dbReference>
<dbReference type="InterPro" id="IPR041709">
    <property type="entry name" value="EF-Tu_GTP-bd"/>
</dbReference>
<feature type="domain" description="Tr-type G" evidence="7">
    <location>
        <begin position="10"/>
        <end position="206"/>
    </location>
</feature>
<evidence type="ECO:0000256" key="2">
    <source>
        <dbReference type="ARBA" id="ARBA00022741"/>
    </source>
</evidence>
<dbReference type="GO" id="GO:0003746">
    <property type="term" value="F:translation elongation factor activity"/>
    <property type="evidence" value="ECO:0007669"/>
    <property type="project" value="UniProtKB-KW"/>
</dbReference>
<dbReference type="GO" id="GO:0003924">
    <property type="term" value="F:GTPase activity"/>
    <property type="evidence" value="ECO:0007669"/>
    <property type="project" value="InterPro"/>
</dbReference>
<dbReference type="SUPFAM" id="SSF50465">
    <property type="entry name" value="EF-Tu/eEF-1alpha/eIF2-gamma C-terminal domain"/>
    <property type="match status" value="1"/>
</dbReference>
<evidence type="ECO:0000256" key="4">
    <source>
        <dbReference type="ARBA" id="ARBA00022917"/>
    </source>
</evidence>
<dbReference type="NCBIfam" id="TIGR00231">
    <property type="entry name" value="small_GTP"/>
    <property type="match status" value="1"/>
</dbReference>
<dbReference type="InterPro" id="IPR005225">
    <property type="entry name" value="Small_GTP-bd"/>
</dbReference>
<dbReference type="InterPro" id="IPR031157">
    <property type="entry name" value="G_TR_CS"/>
</dbReference>
<evidence type="ECO:0000256" key="6">
    <source>
        <dbReference type="SAM" id="MobiDB-lite"/>
    </source>
</evidence>
<sequence length="396" mass="43480">MAREKFERTKPHANVGTMGHIDHGKTTLTAAITKVLADADPTNNSFTEFANIDKAPEERERGITINISHVEYETANRHYAHVDMPGHADYIKNMITGAAQVDGAILVVSAADGPMPQTREHVLLARQVGVPSLVVALNKVDMVDDEELLDLVELEVRELLNEYEFPGDDVPVIKVSALKALEGDPTATAQILELMAAVDEFIPQPERDTDKPFLMPIEDVFTITGRGTVVTGRVEQGIVHTGDEIEIVGIKATQKTTCTGVEMFRKLLDEGRAGDNIGALLRGTKKEEVERGQVLAKPGSITPHTEFEAQTYVLTKEEGGRHKPFFTNYRPQFYFRTTDVTGQISLPAGTEMCIPGDNTEMTVELIHPIAMEEGLRFAIREGGRTVGAGRVTKILK</sequence>
<dbReference type="NCBIfam" id="TIGR00485">
    <property type="entry name" value="EF-Tu"/>
    <property type="match status" value="1"/>
</dbReference>
<dbReference type="HAMAP" id="MF_00118_B">
    <property type="entry name" value="EF_Tu_B"/>
    <property type="match status" value="1"/>
</dbReference>
<dbReference type="PROSITE" id="PS00301">
    <property type="entry name" value="G_TR_1"/>
    <property type="match status" value="1"/>
</dbReference>
<feature type="compositionally biased region" description="Basic and acidic residues" evidence="6">
    <location>
        <begin position="1"/>
        <end position="10"/>
    </location>
</feature>
<dbReference type="AlphaFoldDB" id="A0A6J6R503"/>
<organism evidence="8">
    <name type="scientific">freshwater metagenome</name>
    <dbReference type="NCBI Taxonomy" id="449393"/>
    <lineage>
        <taxon>unclassified sequences</taxon>
        <taxon>metagenomes</taxon>
        <taxon>ecological metagenomes</taxon>
    </lineage>
</organism>